<evidence type="ECO:0000313" key="1">
    <source>
        <dbReference type="EMBL" id="KAL1503203.1"/>
    </source>
</evidence>
<name>A0AB34IPK7_PRYPA</name>
<accession>A0AB34IPK7</accession>
<protein>
    <submittedName>
        <fullName evidence="1">Uncharacterized protein</fullName>
    </submittedName>
</protein>
<reference evidence="1 2" key="1">
    <citation type="journal article" date="2024" name="Science">
        <title>Giant polyketide synthase enzymes in the biosynthesis of giant marine polyether toxins.</title>
        <authorList>
            <person name="Fallon T.R."/>
            <person name="Shende V.V."/>
            <person name="Wierzbicki I.H."/>
            <person name="Pendleton A.L."/>
            <person name="Watervoot N.F."/>
            <person name="Auber R.P."/>
            <person name="Gonzalez D.J."/>
            <person name="Wisecaver J.H."/>
            <person name="Moore B.S."/>
        </authorList>
    </citation>
    <scope>NUCLEOTIDE SEQUENCE [LARGE SCALE GENOMIC DNA]</scope>
    <source>
        <strain evidence="1 2">12B1</strain>
    </source>
</reference>
<keyword evidence="2" id="KW-1185">Reference proteome</keyword>
<gene>
    <name evidence="1" type="ORF">AB1Y20_011260</name>
</gene>
<dbReference type="EMBL" id="JBGBPQ010000022">
    <property type="protein sequence ID" value="KAL1503203.1"/>
    <property type="molecule type" value="Genomic_DNA"/>
</dbReference>
<dbReference type="Gene3D" id="3.10.450.50">
    <property type="match status" value="1"/>
</dbReference>
<dbReference type="InterPro" id="IPR032710">
    <property type="entry name" value="NTF2-like_dom_sf"/>
</dbReference>
<dbReference type="SUPFAM" id="SSF54427">
    <property type="entry name" value="NTF2-like"/>
    <property type="match status" value="1"/>
</dbReference>
<sequence length="296" mass="30725">MLSLLTVVSVGFNVAPRAAVLSASPSAARNADASMLFGFLKKKAPATVSVVPAGAVKAASAAGVANPTVSTKLLNACGLDDPKKVVVIEDLFKSAGATVTASDGEVIVEGVVAPTPGSEITKEDVLKAQQSWSNAITSISKVCLEEKDFIAAAGYCAGELYGYGHTNVLFKPTKAAEYPFRPTAEEAMSYFVGGAVVENGYDEDAGFAINGGKGWKSVKFTNHQIDLNGPVAIAMGSYIFTCATTGDEVRVEYTFGYKRCADGKPRIFLHHSSVPFSTGAAAPAKEVKKVALAGSK</sequence>
<comment type="caution">
    <text evidence="1">The sequence shown here is derived from an EMBL/GenBank/DDBJ whole genome shotgun (WGS) entry which is preliminary data.</text>
</comment>
<evidence type="ECO:0000313" key="2">
    <source>
        <dbReference type="Proteomes" id="UP001515480"/>
    </source>
</evidence>
<organism evidence="1 2">
    <name type="scientific">Prymnesium parvum</name>
    <name type="common">Toxic golden alga</name>
    <dbReference type="NCBI Taxonomy" id="97485"/>
    <lineage>
        <taxon>Eukaryota</taxon>
        <taxon>Haptista</taxon>
        <taxon>Haptophyta</taxon>
        <taxon>Prymnesiophyceae</taxon>
        <taxon>Prymnesiales</taxon>
        <taxon>Prymnesiaceae</taxon>
        <taxon>Prymnesium</taxon>
    </lineage>
</organism>
<proteinExistence type="predicted"/>
<dbReference type="AlphaFoldDB" id="A0AB34IPK7"/>
<dbReference type="Proteomes" id="UP001515480">
    <property type="component" value="Unassembled WGS sequence"/>
</dbReference>